<dbReference type="GeneID" id="19016206"/>
<comment type="cofactor">
    <cofactor evidence="1">
        <name>FAD</name>
        <dbReference type="ChEBI" id="CHEBI:57692"/>
    </cofactor>
</comment>
<reference evidence="7 8" key="1">
    <citation type="submission" date="2011-10" db="EMBL/GenBank/DDBJ databases">
        <authorList>
            <person name="Genoscope - CEA"/>
        </authorList>
    </citation>
    <scope>NUCLEOTIDE SEQUENCE [LARGE SCALE GENOMIC DNA]</scope>
    <source>
        <strain evidence="7 8">RCC 1105</strain>
    </source>
</reference>
<dbReference type="InterPro" id="IPR006076">
    <property type="entry name" value="FAD-dep_OxRdtase"/>
</dbReference>
<dbReference type="Gene3D" id="3.30.9.10">
    <property type="entry name" value="D-Amino Acid Oxidase, subunit A, domain 2"/>
    <property type="match status" value="1"/>
</dbReference>
<comment type="similarity">
    <text evidence="2">Belongs to the MSOX/MTOX family.</text>
</comment>
<organism evidence="7 8">
    <name type="scientific">Bathycoccus prasinos</name>
    <dbReference type="NCBI Taxonomy" id="41875"/>
    <lineage>
        <taxon>Eukaryota</taxon>
        <taxon>Viridiplantae</taxon>
        <taxon>Chlorophyta</taxon>
        <taxon>Mamiellophyceae</taxon>
        <taxon>Mamiellales</taxon>
        <taxon>Bathycoccaceae</taxon>
        <taxon>Bathycoccus</taxon>
    </lineage>
</organism>
<proteinExistence type="inferred from homology"/>
<keyword evidence="4" id="KW-0274">FAD</keyword>
<dbReference type="GO" id="GO:0008115">
    <property type="term" value="F:sarcosine oxidase activity"/>
    <property type="evidence" value="ECO:0007669"/>
    <property type="project" value="TreeGrafter"/>
</dbReference>
<protein>
    <recommendedName>
        <fullName evidence="6">FAD dependent oxidoreductase domain-containing protein</fullName>
    </recommendedName>
</protein>
<sequence length="528" mass="57936">MVTSNTSGFALFSSPSVRFRCSHSLHPRRSTRAALMIRNHSNITKNKRISCGDAIVNDSVSTIPPESHSMFDVIVVGNGPLGSAIGLHASVSSSGKKSVLILDCGSESLSSGSDDLGRIVRPLDAEGREEWTQLNIDSIESFAKVQEESEIAFFEKKGSLSVGSDLFVSKPASLLRAKKIEHEIVRGGEEICAKFAYLNRRTIPEEYVAVSDRVGGYVSPHKMRAAFNRLAVKKNDGRTVVCVQTAEEILWTDGDGGFVKVRTTDGNVYAAKEKVFVACGYYTQPLLHRSKIDMESLEDVKISKRTIILAKVSEEDAKGRFRDMPTIKYELPEDVRSKSAATDASANAASDQSKNEAKSVYILPPIWYPGPVPSPGYYVKIGGGPNDFMTLSKAVMFDEKKSGNVQNEKEKTPIEQRKELDSVWEDHRKATYEDQKEDIESWMSSDGDPEIVPQLKTALLHVFPDVEFEAFETKACATTCTSNGSMKIEHYLDGKICAVTGCNGKAAGPAYAIAREVVANAKFVKHII</sequence>
<dbReference type="PANTHER" id="PTHR10961:SF7">
    <property type="entry name" value="FAD DEPENDENT OXIDOREDUCTASE DOMAIN-CONTAINING PROTEIN"/>
    <property type="match status" value="1"/>
</dbReference>
<dbReference type="Pfam" id="PF01266">
    <property type="entry name" value="DAO"/>
    <property type="match status" value="1"/>
</dbReference>
<dbReference type="SUPFAM" id="SSF51905">
    <property type="entry name" value="FAD/NAD(P)-binding domain"/>
    <property type="match status" value="1"/>
</dbReference>
<dbReference type="InterPro" id="IPR036188">
    <property type="entry name" value="FAD/NAD-bd_sf"/>
</dbReference>
<name>K8EDB9_9CHLO</name>
<dbReference type="EMBL" id="FO082275">
    <property type="protein sequence ID" value="CCO15964.1"/>
    <property type="molecule type" value="Genomic_DNA"/>
</dbReference>
<feature type="domain" description="FAD dependent oxidoreductase" evidence="6">
    <location>
        <begin position="72"/>
        <end position="518"/>
    </location>
</feature>
<dbReference type="InterPro" id="IPR045170">
    <property type="entry name" value="MTOX"/>
</dbReference>
<evidence type="ECO:0000256" key="4">
    <source>
        <dbReference type="ARBA" id="ARBA00022827"/>
    </source>
</evidence>
<dbReference type="Gene3D" id="3.50.50.60">
    <property type="entry name" value="FAD/NAD(P)-binding domain"/>
    <property type="match status" value="1"/>
</dbReference>
<dbReference type="Proteomes" id="UP000198341">
    <property type="component" value="Chromosome 4"/>
</dbReference>
<evidence type="ECO:0000313" key="8">
    <source>
        <dbReference type="Proteomes" id="UP000198341"/>
    </source>
</evidence>
<dbReference type="OrthoDB" id="424974at2759"/>
<keyword evidence="8" id="KW-1185">Reference proteome</keyword>
<dbReference type="PANTHER" id="PTHR10961">
    <property type="entry name" value="PEROXISOMAL SARCOSINE OXIDASE"/>
    <property type="match status" value="1"/>
</dbReference>
<dbReference type="AlphaFoldDB" id="K8EDB9"/>
<dbReference type="STRING" id="41875.K8EDB9"/>
<accession>K8EDB9</accession>
<keyword evidence="3" id="KW-0285">Flavoprotein</keyword>
<evidence type="ECO:0000313" key="7">
    <source>
        <dbReference type="EMBL" id="CCO15964.1"/>
    </source>
</evidence>
<dbReference type="RefSeq" id="XP_007513439.1">
    <property type="nucleotide sequence ID" value="XM_007513377.1"/>
</dbReference>
<dbReference type="KEGG" id="bpg:Bathy04g01810"/>
<evidence type="ECO:0000256" key="1">
    <source>
        <dbReference type="ARBA" id="ARBA00001974"/>
    </source>
</evidence>
<evidence type="ECO:0000259" key="6">
    <source>
        <dbReference type="Pfam" id="PF01266"/>
    </source>
</evidence>
<evidence type="ECO:0000256" key="2">
    <source>
        <dbReference type="ARBA" id="ARBA00010989"/>
    </source>
</evidence>
<gene>
    <name evidence="7" type="ORF">Bathy04g01810</name>
</gene>
<keyword evidence="5" id="KW-0560">Oxidoreductase</keyword>
<dbReference type="GO" id="GO:0050660">
    <property type="term" value="F:flavin adenine dinucleotide binding"/>
    <property type="evidence" value="ECO:0007669"/>
    <property type="project" value="InterPro"/>
</dbReference>
<evidence type="ECO:0000256" key="3">
    <source>
        <dbReference type="ARBA" id="ARBA00022630"/>
    </source>
</evidence>
<evidence type="ECO:0000256" key="5">
    <source>
        <dbReference type="ARBA" id="ARBA00023002"/>
    </source>
</evidence>